<dbReference type="Proteomes" id="UP000637980">
    <property type="component" value="Unassembled WGS sequence"/>
</dbReference>
<protein>
    <submittedName>
        <fullName evidence="2">NUDIX hydrolase</fullName>
    </submittedName>
</protein>
<keyword evidence="2" id="KW-0378">Hydrolase</keyword>
<accession>A0ABQ3DVK9</accession>
<dbReference type="Pfam" id="PF00293">
    <property type="entry name" value="NUDIX"/>
    <property type="match status" value="1"/>
</dbReference>
<dbReference type="PANTHER" id="PTHR43736:SF1">
    <property type="entry name" value="DIHYDRONEOPTERIN TRIPHOSPHATE DIPHOSPHATASE"/>
    <property type="match status" value="1"/>
</dbReference>
<dbReference type="SUPFAM" id="SSF55811">
    <property type="entry name" value="Nudix"/>
    <property type="match status" value="1"/>
</dbReference>
<comment type="caution">
    <text evidence="2">The sequence shown here is derived from an EMBL/GenBank/DDBJ whole genome shotgun (WGS) entry which is preliminary data.</text>
</comment>
<dbReference type="RefSeq" id="WP_189434213.1">
    <property type="nucleotide sequence ID" value="NZ_BMXE01000001.1"/>
</dbReference>
<proteinExistence type="predicted"/>
<dbReference type="PANTHER" id="PTHR43736">
    <property type="entry name" value="ADP-RIBOSE PYROPHOSPHATASE"/>
    <property type="match status" value="1"/>
</dbReference>
<dbReference type="PROSITE" id="PS51462">
    <property type="entry name" value="NUDIX"/>
    <property type="match status" value="1"/>
</dbReference>
<name>A0ABQ3DVK9_9HYPH</name>
<dbReference type="Gene3D" id="3.90.79.10">
    <property type="entry name" value="Nucleoside Triphosphate Pyrophosphohydrolase"/>
    <property type="match status" value="1"/>
</dbReference>
<dbReference type="EMBL" id="BMXE01000001">
    <property type="protein sequence ID" value="GHB16758.1"/>
    <property type="molecule type" value="Genomic_DNA"/>
</dbReference>
<feature type="domain" description="Nudix hydrolase" evidence="1">
    <location>
        <begin position="6"/>
        <end position="137"/>
    </location>
</feature>
<sequence>MHSIPIRAFLISVVAIRQSELGHEVLLLKRTQTLVGEWCQVAGKIEAEETAWQAALRELNEETKLTPTSLFSADINEQFYEAGRDAITVAPVFAAVINSTDTVSLNHEHSEYRWVSFDDAIEMVAFGGQRRILRWIEDEFVKRQPCKHLLIQTEEAAAC</sequence>
<dbReference type="CDD" id="cd04664">
    <property type="entry name" value="NUDIX_DHNTPase_like"/>
    <property type="match status" value="1"/>
</dbReference>
<dbReference type="InterPro" id="IPR000086">
    <property type="entry name" value="NUDIX_hydrolase_dom"/>
</dbReference>
<reference evidence="3" key="1">
    <citation type="journal article" date="2019" name="Int. J. Syst. Evol. Microbiol.">
        <title>The Global Catalogue of Microorganisms (GCM) 10K type strain sequencing project: providing services to taxonomists for standard genome sequencing and annotation.</title>
        <authorList>
            <consortium name="The Broad Institute Genomics Platform"/>
            <consortium name="The Broad Institute Genome Sequencing Center for Infectious Disease"/>
            <person name="Wu L."/>
            <person name="Ma J."/>
        </authorList>
    </citation>
    <scope>NUCLEOTIDE SEQUENCE [LARGE SCALE GENOMIC DNA]</scope>
    <source>
        <strain evidence="3">KCTC 12861</strain>
    </source>
</reference>
<evidence type="ECO:0000259" key="1">
    <source>
        <dbReference type="PROSITE" id="PS51462"/>
    </source>
</evidence>
<dbReference type="GO" id="GO:0016787">
    <property type="term" value="F:hydrolase activity"/>
    <property type="evidence" value="ECO:0007669"/>
    <property type="project" value="UniProtKB-KW"/>
</dbReference>
<dbReference type="InterPro" id="IPR015797">
    <property type="entry name" value="NUDIX_hydrolase-like_dom_sf"/>
</dbReference>
<gene>
    <name evidence="2" type="ORF">GCM10007094_00100</name>
</gene>
<evidence type="ECO:0000313" key="2">
    <source>
        <dbReference type="EMBL" id="GHB16758.1"/>
    </source>
</evidence>
<keyword evidence="3" id="KW-1185">Reference proteome</keyword>
<evidence type="ECO:0000313" key="3">
    <source>
        <dbReference type="Proteomes" id="UP000637980"/>
    </source>
</evidence>
<organism evidence="2 3">
    <name type="scientific">Pseudovibrio japonicus</name>
    <dbReference type="NCBI Taxonomy" id="366534"/>
    <lineage>
        <taxon>Bacteria</taxon>
        <taxon>Pseudomonadati</taxon>
        <taxon>Pseudomonadota</taxon>
        <taxon>Alphaproteobacteria</taxon>
        <taxon>Hyphomicrobiales</taxon>
        <taxon>Stappiaceae</taxon>
        <taxon>Pseudovibrio</taxon>
    </lineage>
</organism>